<evidence type="ECO:0000313" key="1">
    <source>
        <dbReference type="EMBL" id="MBK9719953.1"/>
    </source>
</evidence>
<dbReference type="EMBL" id="JADKFW010000021">
    <property type="protein sequence ID" value="MBK9719953.1"/>
    <property type="molecule type" value="Genomic_DNA"/>
</dbReference>
<gene>
    <name evidence="1" type="ORF">IPO85_21075</name>
</gene>
<comment type="caution">
    <text evidence="1">The sequence shown here is derived from an EMBL/GenBank/DDBJ whole genome shotgun (WGS) entry which is preliminary data.</text>
</comment>
<reference evidence="1 2" key="1">
    <citation type="submission" date="2020-10" db="EMBL/GenBank/DDBJ databases">
        <title>Connecting structure to function with the recovery of over 1000 high-quality activated sludge metagenome-assembled genomes encoding full-length rRNA genes using long-read sequencing.</title>
        <authorList>
            <person name="Singleton C.M."/>
            <person name="Petriglieri F."/>
            <person name="Kristensen J.M."/>
            <person name="Kirkegaard R.H."/>
            <person name="Michaelsen T.Y."/>
            <person name="Andersen M.H."/>
            <person name="Karst S.M."/>
            <person name="Dueholm M.S."/>
            <person name="Nielsen P.H."/>
            <person name="Albertsen M."/>
        </authorList>
    </citation>
    <scope>NUCLEOTIDE SEQUENCE [LARGE SCALE GENOMIC DNA]</scope>
    <source>
        <strain evidence="1">Ribe_18-Q3-R11-54_BAT3C.373</strain>
    </source>
</reference>
<evidence type="ECO:0000313" key="2">
    <source>
        <dbReference type="Proteomes" id="UP000808349"/>
    </source>
</evidence>
<name>A0A9D7XJT3_9BACT</name>
<organism evidence="1 2">
    <name type="scientific">Candidatus Defluviibacterium haderslevense</name>
    <dbReference type="NCBI Taxonomy" id="2981993"/>
    <lineage>
        <taxon>Bacteria</taxon>
        <taxon>Pseudomonadati</taxon>
        <taxon>Bacteroidota</taxon>
        <taxon>Saprospiria</taxon>
        <taxon>Saprospirales</taxon>
        <taxon>Saprospiraceae</taxon>
        <taxon>Candidatus Defluviibacterium</taxon>
    </lineage>
</organism>
<accession>A0A9D7XJT3</accession>
<sequence>MNVSSVFKSLSSQELQLIIDAFPAIAVLISGADGTIDLTEKEWAEKIVKIRAYAHHFDLKPLFQQLEQDFRMKLDALIASLPKETEARNKVLSGELSKLNYILPKLPISVASQLYNSYISYAEQIAKSSGGFMRMMSVSQEESIWIGLPMLDPIFYDDNEEE</sequence>
<dbReference type="Proteomes" id="UP000808349">
    <property type="component" value="Unassembled WGS sequence"/>
</dbReference>
<proteinExistence type="predicted"/>
<protein>
    <submittedName>
        <fullName evidence="1">Uncharacterized protein</fullName>
    </submittedName>
</protein>
<dbReference type="AlphaFoldDB" id="A0A9D7XJT3"/>